<comment type="similarity">
    <text evidence="2">Belongs to the dynein heavy chain family.</text>
</comment>
<evidence type="ECO:0000256" key="3">
    <source>
        <dbReference type="ARBA" id="ARBA00022490"/>
    </source>
</evidence>
<dbReference type="Pfam" id="PF03028">
    <property type="entry name" value="Dynein_heavy"/>
    <property type="match status" value="1"/>
</dbReference>
<evidence type="ECO:0000256" key="9">
    <source>
        <dbReference type="ARBA" id="ARBA00023054"/>
    </source>
</evidence>
<evidence type="ECO:0000256" key="12">
    <source>
        <dbReference type="ARBA" id="ARBA00023212"/>
    </source>
</evidence>
<dbReference type="Pfam" id="PF08393">
    <property type="entry name" value="DHC_N2"/>
    <property type="match status" value="1"/>
</dbReference>
<dbReference type="GO" id="GO:0005930">
    <property type="term" value="C:axoneme"/>
    <property type="evidence" value="ECO:0007669"/>
    <property type="project" value="UniProtKB-SubCell"/>
</dbReference>
<protein>
    <recommendedName>
        <fullName evidence="29">Dynein heavy chain</fullName>
    </recommendedName>
</protein>
<dbReference type="GO" id="GO:0051959">
    <property type="term" value="F:dynein light intermediate chain binding"/>
    <property type="evidence" value="ECO:0007669"/>
    <property type="project" value="InterPro"/>
</dbReference>
<keyword evidence="12" id="KW-0206">Cytoskeleton</keyword>
<keyword evidence="15" id="KW-0812">Transmembrane</keyword>
<dbReference type="Pfam" id="PF12781">
    <property type="entry name" value="AAA_9"/>
    <property type="match status" value="1"/>
</dbReference>
<evidence type="ECO:0000256" key="2">
    <source>
        <dbReference type="ARBA" id="ARBA00008887"/>
    </source>
</evidence>
<dbReference type="InterPro" id="IPR042228">
    <property type="entry name" value="Dynein_linker_3"/>
</dbReference>
<evidence type="ECO:0000256" key="5">
    <source>
        <dbReference type="ARBA" id="ARBA00022737"/>
    </source>
</evidence>
<proteinExistence type="inferred from homology"/>
<dbReference type="InterPro" id="IPR013594">
    <property type="entry name" value="Dynein_heavy_tail"/>
</dbReference>
<dbReference type="Gene3D" id="1.20.58.1120">
    <property type="match status" value="1"/>
</dbReference>
<evidence type="ECO:0000256" key="13">
    <source>
        <dbReference type="ARBA" id="ARBA00023273"/>
    </source>
</evidence>
<dbReference type="InterPro" id="IPR027417">
    <property type="entry name" value="P-loop_NTPase"/>
</dbReference>
<dbReference type="InterPro" id="IPR043157">
    <property type="entry name" value="Dynein_AAA1S"/>
</dbReference>
<dbReference type="FunFam" id="3.40.50.300:FF:000049">
    <property type="entry name" value="Dynein, axonemal, heavy chain 5"/>
    <property type="match status" value="1"/>
</dbReference>
<evidence type="ECO:0008006" key="29">
    <source>
        <dbReference type="Google" id="ProtNLM"/>
    </source>
</evidence>
<feature type="domain" description="Dynein heavy chain AAA module D4" evidence="21">
    <location>
        <begin position="2088"/>
        <end position="2342"/>
    </location>
</feature>
<dbReference type="InterPro" id="IPR026983">
    <property type="entry name" value="DHC"/>
</dbReference>
<evidence type="ECO:0000259" key="21">
    <source>
        <dbReference type="Pfam" id="PF12780"/>
    </source>
</evidence>
<dbReference type="Gene3D" id="3.20.180.20">
    <property type="entry name" value="Dynein heavy chain, N-terminal domain 2"/>
    <property type="match status" value="1"/>
</dbReference>
<feature type="domain" description="Dynein heavy chain 3 AAA+ lid" evidence="24">
    <location>
        <begin position="1937"/>
        <end position="2029"/>
    </location>
</feature>
<gene>
    <name evidence="27" type="ORF">PGLA2088_LOCUS30792</name>
</gene>
<dbReference type="EMBL" id="CAJNNW010029005">
    <property type="protein sequence ID" value="CAE8698555.1"/>
    <property type="molecule type" value="Genomic_DNA"/>
</dbReference>
<dbReference type="FunFam" id="3.40.50.300:FF:000153">
    <property type="entry name" value="Dynein axonemal heavy chain 1"/>
    <property type="match status" value="1"/>
</dbReference>
<dbReference type="FunFam" id="1.20.140.100:FF:000001">
    <property type="entry name" value="dynein heavy chain 17, axonemal"/>
    <property type="match status" value="1"/>
</dbReference>
<dbReference type="Pfam" id="PF12780">
    <property type="entry name" value="AAA_8"/>
    <property type="match status" value="1"/>
</dbReference>
<dbReference type="InterPro" id="IPR024317">
    <property type="entry name" value="Dynein_heavy_chain_D4_dom"/>
</dbReference>
<evidence type="ECO:0000256" key="14">
    <source>
        <dbReference type="SAM" id="Coils"/>
    </source>
</evidence>
<evidence type="ECO:0000259" key="25">
    <source>
        <dbReference type="Pfam" id="PF18198"/>
    </source>
</evidence>
<dbReference type="FunFam" id="1.10.8.720:FF:000005">
    <property type="entry name" value="Dynein axonemal heavy chain 10"/>
    <property type="match status" value="1"/>
</dbReference>
<feature type="domain" description="Dynein heavy chain tail" evidence="17">
    <location>
        <begin position="5"/>
        <end position="117"/>
    </location>
</feature>
<evidence type="ECO:0000256" key="4">
    <source>
        <dbReference type="ARBA" id="ARBA00022701"/>
    </source>
</evidence>
<evidence type="ECO:0000256" key="15">
    <source>
        <dbReference type="SAM" id="Phobius"/>
    </source>
</evidence>
<dbReference type="InterPro" id="IPR035699">
    <property type="entry name" value="AAA_6"/>
</dbReference>
<dbReference type="InterPro" id="IPR013602">
    <property type="entry name" value="Dynein_heavy_linker"/>
</dbReference>
<dbReference type="InterPro" id="IPR041466">
    <property type="entry name" value="Dynein_AAA5_ext"/>
</dbReference>
<keyword evidence="4" id="KW-0493">Microtubule</keyword>
<keyword evidence="10" id="KW-0969">Cilium</keyword>
<evidence type="ECO:0000256" key="10">
    <source>
        <dbReference type="ARBA" id="ARBA00023069"/>
    </source>
</evidence>
<keyword evidence="5" id="KW-0677">Repeat</keyword>
<accession>A0A813KCX1</accession>
<evidence type="ECO:0000259" key="18">
    <source>
        <dbReference type="Pfam" id="PF08393"/>
    </source>
</evidence>
<dbReference type="Gene3D" id="1.10.8.720">
    <property type="entry name" value="Region D6 of dynein motor"/>
    <property type="match status" value="1"/>
</dbReference>
<keyword evidence="7" id="KW-0067">ATP-binding</keyword>
<evidence type="ECO:0000313" key="27">
    <source>
        <dbReference type="EMBL" id="CAE8698555.1"/>
    </source>
</evidence>
<dbReference type="Pfam" id="PF08385">
    <property type="entry name" value="DHC_N1"/>
    <property type="match status" value="1"/>
</dbReference>
<keyword evidence="13" id="KW-0966">Cell projection</keyword>
<dbReference type="Gene3D" id="1.10.472.130">
    <property type="match status" value="1"/>
</dbReference>
<dbReference type="Gene3D" id="3.10.490.20">
    <property type="match status" value="1"/>
</dbReference>
<feature type="domain" description="Dynein heavy chain hydrolytic ATP-binding dynein motor region" evidence="19">
    <location>
        <begin position="1261"/>
        <end position="1436"/>
    </location>
</feature>
<dbReference type="Gene3D" id="1.20.1270.280">
    <property type="match status" value="1"/>
</dbReference>
<dbReference type="InterPro" id="IPR035706">
    <property type="entry name" value="AAA_9"/>
</dbReference>
<dbReference type="GO" id="GO:0007018">
    <property type="term" value="P:microtubule-based movement"/>
    <property type="evidence" value="ECO:0007669"/>
    <property type="project" value="InterPro"/>
</dbReference>
<evidence type="ECO:0000259" key="20">
    <source>
        <dbReference type="Pfam" id="PF12777"/>
    </source>
</evidence>
<feature type="non-terminal residue" evidence="27">
    <location>
        <position position="1"/>
    </location>
</feature>
<keyword evidence="15" id="KW-1133">Transmembrane helix</keyword>
<feature type="coiled-coil region" evidence="14">
    <location>
        <begin position="2571"/>
        <end position="2640"/>
    </location>
</feature>
<feature type="domain" description="Dynein heavy chain AAA lid" evidence="25">
    <location>
        <begin position="3331"/>
        <end position="3476"/>
    </location>
</feature>
<dbReference type="InterPro" id="IPR042219">
    <property type="entry name" value="AAA_lid_11_sf"/>
</dbReference>
<dbReference type="Pfam" id="PF12775">
    <property type="entry name" value="AAA_7"/>
    <property type="match status" value="1"/>
</dbReference>
<evidence type="ECO:0000259" key="26">
    <source>
        <dbReference type="Pfam" id="PF18199"/>
    </source>
</evidence>
<dbReference type="Gene3D" id="1.20.920.20">
    <property type="match status" value="1"/>
</dbReference>
<dbReference type="InterPro" id="IPR041658">
    <property type="entry name" value="AAA_lid_11"/>
</dbReference>
<dbReference type="Gene3D" id="3.40.50.300">
    <property type="entry name" value="P-loop containing nucleotide triphosphate hydrolases"/>
    <property type="match status" value="4"/>
</dbReference>
<dbReference type="PANTHER" id="PTHR22878">
    <property type="entry name" value="DYNEIN HEAVY CHAIN 6, AXONEMAL-LIKE-RELATED"/>
    <property type="match status" value="1"/>
</dbReference>
<dbReference type="FunFam" id="1.10.287.2620:FF:000001">
    <property type="entry name" value="Cytoplasmic dynein heavy chain 1"/>
    <property type="match status" value="1"/>
</dbReference>
<dbReference type="GO" id="GO:0030286">
    <property type="term" value="C:dynein complex"/>
    <property type="evidence" value="ECO:0007669"/>
    <property type="project" value="UniProtKB-KW"/>
</dbReference>
<evidence type="ECO:0000256" key="11">
    <source>
        <dbReference type="ARBA" id="ARBA00023175"/>
    </source>
</evidence>
<reference evidence="27" key="1">
    <citation type="submission" date="2021-02" db="EMBL/GenBank/DDBJ databases">
        <authorList>
            <person name="Dougan E. K."/>
            <person name="Rhodes N."/>
            <person name="Thang M."/>
            <person name="Chan C."/>
        </authorList>
    </citation>
    <scope>NUCLEOTIDE SEQUENCE</scope>
</reference>
<dbReference type="Pfam" id="PF17852">
    <property type="entry name" value="Dynein_AAA_lid"/>
    <property type="match status" value="1"/>
</dbReference>
<keyword evidence="15" id="KW-0472">Membrane</keyword>
<comment type="subcellular location">
    <subcellularLocation>
        <location evidence="1">Cytoplasm</location>
        <location evidence="1">Cytoskeleton</location>
        <location evidence="1">Cilium axoneme</location>
    </subcellularLocation>
</comment>
<evidence type="ECO:0000256" key="7">
    <source>
        <dbReference type="ARBA" id="ARBA00022840"/>
    </source>
</evidence>
<dbReference type="InterPro" id="IPR041589">
    <property type="entry name" value="DNAH3_AAA_lid_1"/>
</dbReference>
<dbReference type="Pfam" id="PF12774">
    <property type="entry name" value="AAA_6"/>
    <property type="match status" value="1"/>
</dbReference>
<dbReference type="FunFam" id="1.10.8.1220:FF:000001">
    <property type="entry name" value="Dynein axonemal heavy chain 5"/>
    <property type="match status" value="1"/>
</dbReference>
<keyword evidence="6" id="KW-0547">Nucleotide-binding</keyword>
<feature type="domain" description="Dynein heavy chain C-terminal" evidence="26">
    <location>
        <begin position="3485"/>
        <end position="3700"/>
    </location>
</feature>
<feature type="domain" description="Dynein heavy chain AAA 5 extension" evidence="23">
    <location>
        <begin position="1635"/>
        <end position="1717"/>
    </location>
</feature>
<evidence type="ECO:0000256" key="1">
    <source>
        <dbReference type="ARBA" id="ARBA00004430"/>
    </source>
</evidence>
<dbReference type="GO" id="GO:0008569">
    <property type="term" value="F:minus-end-directed microtubule motor activity"/>
    <property type="evidence" value="ECO:0007669"/>
    <property type="project" value="InterPro"/>
</dbReference>
<comment type="caution">
    <text evidence="27">The sequence shown here is derived from an EMBL/GenBank/DDBJ whole genome shotgun (WGS) entry which is preliminary data.</text>
</comment>
<dbReference type="Gene3D" id="1.20.920.30">
    <property type="match status" value="1"/>
</dbReference>
<dbReference type="FunFam" id="1.10.8.710:FF:000001">
    <property type="entry name" value="Dynein axonemal heavy chain 2"/>
    <property type="match status" value="1"/>
</dbReference>
<dbReference type="Proteomes" id="UP000626109">
    <property type="component" value="Unassembled WGS sequence"/>
</dbReference>
<feature type="domain" description="Dynein heavy chain region D6 P-loop" evidence="16">
    <location>
        <begin position="3188"/>
        <end position="3300"/>
    </location>
</feature>
<dbReference type="Gene3D" id="1.10.8.1220">
    <property type="match status" value="1"/>
</dbReference>
<evidence type="ECO:0000256" key="6">
    <source>
        <dbReference type="ARBA" id="ARBA00022741"/>
    </source>
</evidence>
<evidence type="ECO:0000259" key="22">
    <source>
        <dbReference type="Pfam" id="PF12781"/>
    </source>
</evidence>
<feature type="domain" description="Dynein heavy chain linker" evidence="18">
    <location>
        <begin position="619"/>
        <end position="1028"/>
    </location>
</feature>
<dbReference type="InterPro" id="IPR041228">
    <property type="entry name" value="Dynein_C"/>
</dbReference>
<keyword evidence="3" id="KW-0963">Cytoplasm</keyword>
<dbReference type="InterPro" id="IPR043160">
    <property type="entry name" value="Dynein_C_barrel"/>
</dbReference>
<dbReference type="GO" id="GO:0005874">
    <property type="term" value="C:microtubule"/>
    <property type="evidence" value="ECO:0007669"/>
    <property type="project" value="UniProtKB-KW"/>
</dbReference>
<dbReference type="InterPro" id="IPR004273">
    <property type="entry name" value="Dynein_heavy_D6_P-loop"/>
</dbReference>
<evidence type="ECO:0000259" key="19">
    <source>
        <dbReference type="Pfam" id="PF12774"/>
    </source>
</evidence>
<feature type="domain" description="Dynein heavy chain coiled coil stalk" evidence="20">
    <location>
        <begin position="2357"/>
        <end position="2699"/>
    </location>
</feature>
<dbReference type="Pfam" id="PF18198">
    <property type="entry name" value="AAA_lid_11"/>
    <property type="match status" value="1"/>
</dbReference>
<dbReference type="FunFam" id="1.20.58.1120:FF:000008">
    <property type="entry name" value="Dynein heavy chain 10, axonemal"/>
    <property type="match status" value="1"/>
</dbReference>
<keyword evidence="11" id="KW-0505">Motor protein</keyword>
<dbReference type="GO" id="GO:0005524">
    <property type="term" value="F:ATP binding"/>
    <property type="evidence" value="ECO:0007669"/>
    <property type="project" value="UniProtKB-KW"/>
</dbReference>
<dbReference type="GO" id="GO:0045505">
    <property type="term" value="F:dynein intermediate chain binding"/>
    <property type="evidence" value="ECO:0007669"/>
    <property type="project" value="InterPro"/>
</dbReference>
<feature type="domain" description="Dynein heavy chain ATP-binding dynein motor region" evidence="22">
    <location>
        <begin position="2724"/>
        <end position="2943"/>
    </location>
</feature>
<dbReference type="FunFam" id="3.40.50.300:FF:002141">
    <property type="entry name" value="Dynein heavy chain"/>
    <property type="match status" value="1"/>
</dbReference>
<keyword evidence="8" id="KW-0243">Dynein</keyword>
<sequence length="3785" mass="431471">LAVSCLKNNVLLFDPRKKTYTVNFAKELQLLIREAKYLDQLGGFELPHTVLNVALQQDKYKEYVEQLNLLIDAYNGAVGDLTPVQQKLLQKQIVELDKCLSPGLSPLNWNSLGIGDFIEEGNAGITRFRSYRDQVEKNEERIQNVVTSIEQAVLVRPFDWNRSDVMDPMEFYEFFERHRVAQLEDLVKKYDSIGPFLVKIEETTASSKTGMAPSMMEYYQYWERRIFNAITTMLLRGMSTFQTLFSAGERMRPPLLRVKADCNGSEIDDNALHSVFKLVSQLLKNTVYSANAFVRWMDGTCRSVPPQQGQEDEQQQMFTFYRDVKDNPALIDMTINIQNSIQKIFSIIDKFLRYWRRYDDRWKLWDPKWKQDLEKVKEKKPPFVFFDAHICVYKGLADSLAAYPPEKDIGFVRIDSTAIVAAIRSQAMDWVAGYGDILRQLANKDLLRIQAEISEFREQLQEAPDSLDKLKFILSVISQILSVSMDMEMRMQDVRERYRTLTLYNCSYDLQELEDANALAEQWRLLKDEALTKDRRMVRVKERFAAVTTDQVEEFSETCKELLTVFKREGPGSDLPLDEGAELMKKYDIQVKQFQRRREELVKAQTLFNLPVQGYPELLQLEKDLRLLQQVYKVFSDHTAMVNEFSNAFWTKVDIASLSKGADEFDKLVRRMPKDTKELGELSTFNKLEEVVTSFKAAVPLIQQLKSDAIRKVHWEELMKISGQQVEDFDVKKMTLNSVFAMQLHRFPDEVNEIVVTAQNELKIESELAKIEGIWRNMSFLPHGLKPYKGDANNPRGYVLQPMDEMRQTLDDHALTLQSMGSSKYAAKLVDVIKRWERNLSTVSEVMDAWMTMQRKWMYLESIFLDSDDIRLQLPDEAKKFDRAHKSFVKTMTLTQASPQVLAACCTEGRLEEFKLLTSDFDRIQKSLTDYLDTKRSAFPRFYLISDDELLSILGTSDPNAVQPHMLKLFDNCKTLEFSRNRVVVGMYSDEGEHFRFHQTQKAEGAVEDWMRAIDEQMQDTLQRLSKTAVYSYASQERMPWIQTYIGMVAILGSQIWWTWQVEDAFRQVAEGDKNAMKNELRRESKDVNDLIDLVRQPIDKLQRKKVNTLIILDVHARDVVDRFVRDSILNKEEFAWESVLRFYWDRKSDDVAIRQCTGQVAYCYEYMGLNGRLVITPLTDRCVMTLTTALTFKMGGAPAGPAGTGKTETVKDLAKSLAISCVVTNCGDGLDYRAMGVIFSGLAETGFWGCFDEFNRINVALFRPVTMIVPDLLMICENMLMSEGFNMAKVLANKMTVLYSLSQGQLSKQYHYDFKLRALKSVLVMAGDMKRASASLPEDMVLMRALRDMNMPKFIKDDVPLFQGLLNDLFPGLTVPREGNPALKEGIVKFFDENLMHSKYEDIFQLQVDKVMQLYETMLTRHSTMVVGPTGGGKSVVLNCLADAQKTAFGLPTTLFPLNPKALPTDELYGVLDPATRDWTDGLLSKIFRDMNLPHPADKPCRRYILYDGDVDALWIENMNSVMDDNRILTLTNGERIRLERHCAMLFEVFDLQYASPATVSRCGMLYVDDKNLGPGPFYDRWQRMKQTDKLRESLEDLYDKYMPPLISYVFEGRQGDNIGKPLPNFLPRSIMGTDSVFQFTRLFDSIFDEGTTAVDLVENIYIFCLTWSMGAVLDDKGRGEFDEFIKKLAQKVLPKQSLFDCYFDLEVGRWGPWEDQILPFNPAPGIDFNKIFVPTIDTTRYSWLVKQFLSMNQPVLFVGESGTAKSVTMQNALESFPFESSAILNINYSSRTSSLDFQRTLQDSISKRTGRIYGPEQGKKLRIFIDDLSMPKIDAYGTQQPLALLKFVMERNFMYERGGDLDKIIIQDCQYVSGMQPPGAGRNTVDPRVVSLYAAIGITFPAGETVERIYSSILKNSFLGFEAVVQETTLLLPQVTMGLHQAVLDNLPPTPTKFHYIFSLRDLSRVFQGICQADPQVVNNAPMLIRLWRNECSRVYEDRFNEEQDKVFLSEKQLTSIIKTHFSKMADVALAEPLVWGDFRDAMDIIVKSDTPYSNPRMYEDLGSWESVRPILDGVLELYNADNNPMNLVLFNDALAHLMRLHRIIRMTRGMALLIGVGGSGKQSLTKLATFTAGYKLFQITLARGYGDEQLREDLKVLYTQTIKQPMSFLFTDAHVVEEGFLEYVNNILTVGMVPALFGDDEKEPLVSVVRARAKGENTPESGMWAFTCGIIRDNLHLVLAMSPAGSQLRTRCRNFPGLVAGCTIDWFFSWPQQALLAVAEHLLASIPNIDEQRSGITDTMAYVHLSVTEKFSPDFEMIYKRRNFATPKNYLDFLFNYTKFLEQNRAHLEAMSTRLGGGLDKLVQAAVQVAEMSKELAEKKIIVDENAIKVRELIDSITEKTVTVTKRQEEANSAADQIAKDNIIIEAEKADADEALQAALPALEAAAKALEDKASITEVKSMASPPPPVMIVCMCVCILRPLGKEDESQGWAGAKAMLSDVGLLRALQEYKKDEMKEKQVKRIKDLLNKDGSKETFEGENMRKVSKAGYGLLKWVLAMTQYYDVAKGVEPKRKLVAELQQKKEEAEDNLKAINIELKELAENLGKLTEDEKVQSATLKQLKEDADTMTRRLNAASQLIEGLGSERKRWTEDLQNMAEVKTRLVGDCLLCAAFVSYAGPFNHQFRTEMTYNTWQTYVGDKNIDKTPTFKLETLLTSDVEVAAWSGHGLPSDELCVQNGILVTRSSRWPLCVDPQMQIVSWIKKKEEKAGLTVKTFNDEYIKFLELAIQYGKPFLFENLDEELDPMIDPVLEKRYVITNGQKMITLGDNTLEWNDSFVMIMTTKLSNPKYTPEVMGKASIVNCVITLEGLASQLLNVVVGFERPDLEEMRQKLVQQMSDNRQVIKSLEDTLLRELAASKGSILDNDELIQTLNNAKAKSIEIGESLDSAAKTAIEIDKTRALYQKVAKRGSILYFAMSGLVAISEMYEYSLGSYLGVFDTSLREAKPDKIVDNRLKNIREKMTQTMYDYTCMGIFEMHKLLFSFQMTTMILSGDGDLVGKEFDFYMKGNPSLEKAKEPCPFTWISEPGWKDLQLLKTLDDSLKNICEDIKKNGGGYQWYESEAPESIDMPSGYKEKVDLFKQVLIIRSLRPDRMITATKGFIAYKLSDYYVQPPSLVYDKIYEKSNEKMPIVFILSPGADPQSDVAKLGEIMGFTGTKFKFVSLGQGMGGVAQQAIETGYQRGHWVMLQNCHLLASWLRTLEKILEQMHKPHKDFRLWLTTMPTSSFPMGILQRSLKVVTEPPEGLKLNIKQSYAKISDADLDGCDHQGFRPLMYVLAFFHAIVQDRRKFGRIGWNVAYDFNESDFKVSARLLNLYLQKSYDKGDALPWETLRYLIGEAMYGGRVTDNYDRRVLTTYLEEYMGDFLFDENVKFFFSRSGYDYDCLLSGNAAAYQGGILGLPINQSPSVFGLHPNAEINYFMLSAKEVYSGLMSMQTGTGGDSGGMSRDDLIEKTATDIQKNIPADELKFLKDTVPTPLEVVLMQEIERFESLVKKMVQNILDLKRAIKGEIGMSQALDELGTAMFNGQLPSAWVKNAPETQKPLGSWMEHFLRRYKQYDDWAKIGDPDVFWLSGFHIPESLLSALVQASCRRRGWALDKSTLYTRVTKIFDRKDVKTKMLDGTYVDGMYLEGARWDVEAGDWLMFLLVLLCFFWSFHCSFFLFFVVVVAAVVVVGVLALVVVVVVVVVGAVCCQSNMFSFRSGVSRRIGSSPFIEFGRLRSETN</sequence>
<evidence type="ECO:0000259" key="24">
    <source>
        <dbReference type="Pfam" id="PF17857"/>
    </source>
</evidence>
<dbReference type="SUPFAM" id="SSF52540">
    <property type="entry name" value="P-loop containing nucleoside triphosphate hydrolases"/>
    <property type="match status" value="4"/>
</dbReference>
<feature type="transmembrane region" description="Helical" evidence="15">
    <location>
        <begin position="3724"/>
        <end position="3752"/>
    </location>
</feature>
<dbReference type="InterPro" id="IPR042222">
    <property type="entry name" value="Dynein_2_N"/>
</dbReference>
<dbReference type="PANTHER" id="PTHR22878:SF63">
    <property type="entry name" value="DYNEIN AXONEMAL HEAVY CHAIN 10"/>
    <property type="match status" value="1"/>
</dbReference>
<dbReference type="Gene3D" id="6.10.140.1060">
    <property type="match status" value="1"/>
</dbReference>
<evidence type="ECO:0000259" key="17">
    <source>
        <dbReference type="Pfam" id="PF08385"/>
    </source>
</evidence>
<dbReference type="Pfam" id="PF17857">
    <property type="entry name" value="AAA_lid_1"/>
    <property type="match status" value="1"/>
</dbReference>
<organism evidence="27 28">
    <name type="scientific">Polarella glacialis</name>
    <name type="common">Dinoflagellate</name>
    <dbReference type="NCBI Taxonomy" id="89957"/>
    <lineage>
        <taxon>Eukaryota</taxon>
        <taxon>Sar</taxon>
        <taxon>Alveolata</taxon>
        <taxon>Dinophyceae</taxon>
        <taxon>Suessiales</taxon>
        <taxon>Suessiaceae</taxon>
        <taxon>Polarella</taxon>
    </lineage>
</organism>
<name>A0A813KCX1_POLGL</name>
<dbReference type="InterPro" id="IPR024743">
    <property type="entry name" value="Dynein_HC_stalk"/>
</dbReference>
<dbReference type="Pfam" id="PF18199">
    <property type="entry name" value="Dynein_C"/>
    <property type="match status" value="1"/>
</dbReference>
<evidence type="ECO:0000313" key="28">
    <source>
        <dbReference type="Proteomes" id="UP000626109"/>
    </source>
</evidence>
<keyword evidence="9 14" id="KW-0175">Coiled coil</keyword>
<dbReference type="Gene3D" id="1.20.140.100">
    <property type="entry name" value="Dynein heavy chain, N-terminal domain 2"/>
    <property type="match status" value="1"/>
</dbReference>
<dbReference type="Gene3D" id="1.10.287.2620">
    <property type="match status" value="1"/>
</dbReference>
<feature type="coiled-coil region" evidence="14">
    <location>
        <begin position="1067"/>
        <end position="1094"/>
    </location>
</feature>
<dbReference type="Gene3D" id="1.10.8.710">
    <property type="match status" value="1"/>
</dbReference>
<evidence type="ECO:0000259" key="23">
    <source>
        <dbReference type="Pfam" id="PF17852"/>
    </source>
</evidence>
<feature type="transmembrane region" description="Helical" evidence="15">
    <location>
        <begin position="3700"/>
        <end position="3717"/>
    </location>
</feature>
<dbReference type="FunFam" id="3.20.180.20:FF:000001">
    <property type="entry name" value="Dynein axonemal heavy chain 5"/>
    <property type="match status" value="1"/>
</dbReference>
<evidence type="ECO:0000259" key="16">
    <source>
        <dbReference type="Pfam" id="PF03028"/>
    </source>
</evidence>
<evidence type="ECO:0000256" key="8">
    <source>
        <dbReference type="ARBA" id="ARBA00023017"/>
    </source>
</evidence>
<dbReference type="FunFam" id="1.20.920.20:FF:000001">
    <property type="entry name" value="dynein heavy chain 2, axonemal"/>
    <property type="match status" value="1"/>
</dbReference>
<dbReference type="Pfam" id="PF12777">
    <property type="entry name" value="MT"/>
    <property type="match status" value="1"/>
</dbReference>